<dbReference type="InParanoid" id="Q0EWV9"/>
<dbReference type="Gene3D" id="3.30.505.50">
    <property type="entry name" value="Sigma 54 modulation/S30EA ribosomal protein, C-terminal domain"/>
    <property type="match status" value="1"/>
</dbReference>
<protein>
    <recommendedName>
        <fullName evidence="4 5">Ribosome hibernation promoting factor</fullName>
        <shortName evidence="5">HPF</shortName>
    </recommendedName>
</protein>
<dbReference type="FunFam" id="3.30.160.100:FF:000001">
    <property type="entry name" value="Ribosome hibernation promoting factor"/>
    <property type="match status" value="1"/>
</dbReference>
<dbReference type="InterPro" id="IPR050574">
    <property type="entry name" value="HPF/YfiA_ribosome-assoc"/>
</dbReference>
<evidence type="ECO:0000256" key="2">
    <source>
        <dbReference type="ARBA" id="ARBA00038434"/>
    </source>
</evidence>
<dbReference type="GO" id="GO:0045900">
    <property type="term" value="P:negative regulation of translational elongation"/>
    <property type="evidence" value="ECO:0007669"/>
    <property type="project" value="TreeGrafter"/>
</dbReference>
<dbReference type="EMBL" id="AATS01000017">
    <property type="protein sequence ID" value="EAU53798.1"/>
    <property type="molecule type" value="Genomic_DNA"/>
</dbReference>
<dbReference type="NCBIfam" id="TIGR00741">
    <property type="entry name" value="yfiA"/>
    <property type="match status" value="1"/>
</dbReference>
<dbReference type="Pfam" id="PF16321">
    <property type="entry name" value="Ribosom_S30AE_C"/>
    <property type="match status" value="1"/>
</dbReference>
<dbReference type="PANTHER" id="PTHR33231">
    <property type="entry name" value="30S RIBOSOMAL PROTEIN"/>
    <property type="match status" value="1"/>
</dbReference>
<dbReference type="InterPro" id="IPR038416">
    <property type="entry name" value="Ribosom_S30AE_C_sf"/>
</dbReference>
<comment type="subcellular location">
    <subcellularLocation>
        <location evidence="5">Cytoplasm</location>
    </subcellularLocation>
</comment>
<accession>Q0EWV9</accession>
<reference evidence="7 8" key="1">
    <citation type="submission" date="2006-09" db="EMBL/GenBank/DDBJ databases">
        <authorList>
            <person name="Emerson D."/>
            <person name="Ferriera S."/>
            <person name="Johnson J."/>
            <person name="Kravitz S."/>
            <person name="Halpern A."/>
            <person name="Remington K."/>
            <person name="Beeson K."/>
            <person name="Tran B."/>
            <person name="Rogers Y.-H."/>
            <person name="Friedman R."/>
            <person name="Venter J.C."/>
        </authorList>
    </citation>
    <scope>NUCLEOTIDE SEQUENCE [LARGE SCALE GENOMIC DNA]</scope>
    <source>
        <strain evidence="7 8">PV-1</strain>
    </source>
</reference>
<evidence type="ECO:0000259" key="6">
    <source>
        <dbReference type="Pfam" id="PF16321"/>
    </source>
</evidence>
<dbReference type="InterPro" id="IPR003489">
    <property type="entry name" value="RHF/RaiA"/>
</dbReference>
<keyword evidence="8" id="KW-1185">Reference proteome</keyword>
<dbReference type="InterPro" id="IPR034694">
    <property type="entry name" value="HPF_long/plastid"/>
</dbReference>
<dbReference type="Gene3D" id="3.30.160.100">
    <property type="entry name" value="Ribosome hibernation promotion factor-like"/>
    <property type="match status" value="1"/>
</dbReference>
<dbReference type="FunCoup" id="Q0EWV9">
    <property type="interactions" value="292"/>
</dbReference>
<dbReference type="InterPro" id="IPR036567">
    <property type="entry name" value="RHF-like"/>
</dbReference>
<dbReference type="SUPFAM" id="SSF69754">
    <property type="entry name" value="Ribosome binding protein Y (YfiA homologue)"/>
    <property type="match status" value="1"/>
</dbReference>
<dbReference type="GO" id="GO:0022627">
    <property type="term" value="C:cytosolic small ribosomal subunit"/>
    <property type="evidence" value="ECO:0007669"/>
    <property type="project" value="TreeGrafter"/>
</dbReference>
<organism evidence="7 8">
    <name type="scientific">Mariprofundus ferrooxydans PV-1</name>
    <dbReference type="NCBI Taxonomy" id="314345"/>
    <lineage>
        <taxon>Bacteria</taxon>
        <taxon>Pseudomonadati</taxon>
        <taxon>Pseudomonadota</taxon>
        <taxon>Candidatius Mariprofundia</taxon>
        <taxon>Mariprofundales</taxon>
        <taxon>Mariprofundaceae</taxon>
        <taxon>Mariprofundus</taxon>
    </lineage>
</organism>
<keyword evidence="5" id="KW-0963">Cytoplasm</keyword>
<dbReference type="STRING" id="314344.AL013_07365"/>
<comment type="subunit">
    <text evidence="5">Interacts with 100S ribosomes.</text>
</comment>
<dbReference type="Pfam" id="PF02482">
    <property type="entry name" value="Ribosomal_S30AE"/>
    <property type="match status" value="1"/>
</dbReference>
<evidence type="ECO:0000313" key="8">
    <source>
        <dbReference type="Proteomes" id="UP000005297"/>
    </source>
</evidence>
<dbReference type="GO" id="GO:0043024">
    <property type="term" value="F:ribosomal small subunit binding"/>
    <property type="evidence" value="ECO:0007669"/>
    <property type="project" value="TreeGrafter"/>
</dbReference>
<dbReference type="Proteomes" id="UP000005297">
    <property type="component" value="Unassembled WGS sequence"/>
</dbReference>
<evidence type="ECO:0000256" key="1">
    <source>
        <dbReference type="ARBA" id="ARBA00022845"/>
    </source>
</evidence>
<comment type="similarity">
    <text evidence="2">Belongs to the HPF/YfiA ribosome-associated protein family. Short HPF subfamily.</text>
</comment>
<dbReference type="AlphaFoldDB" id="Q0EWV9"/>
<comment type="function">
    <text evidence="5">Required for dimerization of active 70S ribosomes into 100S ribosomes in stationary phase; 100S ribosomes are translationally inactive and sometimes present during exponential growth.</text>
</comment>
<comment type="caution">
    <text evidence="7">The sequence shown here is derived from an EMBL/GenBank/DDBJ whole genome shotgun (WGS) entry which is preliminary data.</text>
</comment>
<dbReference type="HOGENOM" id="CLU_071472_0_3_0"/>
<name>Q0EWV9_9PROT</name>
<evidence type="ECO:0000256" key="3">
    <source>
        <dbReference type="ARBA" id="ARBA00038695"/>
    </source>
</evidence>
<dbReference type="HAMAP" id="MF_00839">
    <property type="entry name" value="HPF"/>
    <property type="match status" value="1"/>
</dbReference>
<dbReference type="InterPro" id="IPR032528">
    <property type="entry name" value="Ribosom_S30AE_C"/>
</dbReference>
<evidence type="ECO:0000256" key="5">
    <source>
        <dbReference type="HAMAP-Rule" id="MF_00839"/>
    </source>
</evidence>
<gene>
    <name evidence="5" type="primary">hpf</name>
    <name evidence="7" type="ORF">SPV1_10209</name>
</gene>
<dbReference type="PANTHER" id="PTHR33231:SF1">
    <property type="entry name" value="30S RIBOSOMAL PROTEIN"/>
    <property type="match status" value="1"/>
</dbReference>
<comment type="subunit">
    <text evidence="3">Associates exclusively with 100S ribosomes, which are dimers of 70S ribosomes.</text>
</comment>
<sequence>MMRSIAHAQAASAPLGLPNNNGGKTMQVSITGRHVELTEPMKAYVTDKLQHLKHSFDHVLDVHVVLSVEKFRQRCEVSMQANGINIHGSDETEDMYASIDGVIDKINRQLKRYRSKLHRHQGGGQREGRQIKVSHRVLDVAAEQDELSEAHQPATLRHESIDAKPMHVDEAVMQLELGSRDLLFFTNDETDQLNAIYRRPDGALSWIEPEAA</sequence>
<evidence type="ECO:0000256" key="4">
    <source>
        <dbReference type="ARBA" id="ARBA00041148"/>
    </source>
</evidence>
<evidence type="ECO:0000313" key="7">
    <source>
        <dbReference type="EMBL" id="EAU53798.1"/>
    </source>
</evidence>
<comment type="similarity">
    <text evidence="5">Belongs to the HPF/YfiA ribosome-associated protein family. Long HPF subfamily.</text>
</comment>
<proteinExistence type="inferred from homology"/>
<keyword evidence="1 5" id="KW-0810">Translation regulation</keyword>
<dbReference type="CDD" id="cd00552">
    <property type="entry name" value="RaiA"/>
    <property type="match status" value="1"/>
</dbReference>
<feature type="domain" description="Sigma 54 modulation/S30EA ribosomal protein C-terminal" evidence="6">
    <location>
        <begin position="153"/>
        <end position="202"/>
    </location>
</feature>
<dbReference type="eggNOG" id="COG1544">
    <property type="taxonomic scope" value="Bacteria"/>
</dbReference>